<dbReference type="GO" id="GO:0003700">
    <property type="term" value="F:DNA-binding transcription factor activity"/>
    <property type="evidence" value="ECO:0007669"/>
    <property type="project" value="TreeGrafter"/>
</dbReference>
<name>A0AAU7S0W1_9HYPH</name>
<keyword evidence="3" id="KW-0804">Transcription</keyword>
<protein>
    <submittedName>
        <fullName evidence="6">IclR family transcriptional regulator</fullName>
    </submittedName>
</protein>
<dbReference type="InterPro" id="IPR036388">
    <property type="entry name" value="WH-like_DNA-bd_sf"/>
</dbReference>
<dbReference type="Gene3D" id="3.30.450.40">
    <property type="match status" value="1"/>
</dbReference>
<geneLocation type="plasmid" evidence="6">
    <name>unnamed1</name>
</geneLocation>
<dbReference type="Pfam" id="PF09339">
    <property type="entry name" value="HTH_IclR"/>
    <property type="match status" value="1"/>
</dbReference>
<keyword evidence="1" id="KW-0805">Transcription regulation</keyword>
<evidence type="ECO:0000259" key="4">
    <source>
        <dbReference type="PROSITE" id="PS51077"/>
    </source>
</evidence>
<dbReference type="SUPFAM" id="SSF55781">
    <property type="entry name" value="GAF domain-like"/>
    <property type="match status" value="1"/>
</dbReference>
<evidence type="ECO:0000256" key="2">
    <source>
        <dbReference type="ARBA" id="ARBA00023125"/>
    </source>
</evidence>
<dbReference type="Pfam" id="PF01614">
    <property type="entry name" value="IclR_C"/>
    <property type="match status" value="1"/>
</dbReference>
<dbReference type="GO" id="GO:0045892">
    <property type="term" value="P:negative regulation of DNA-templated transcription"/>
    <property type="evidence" value="ECO:0007669"/>
    <property type="project" value="TreeGrafter"/>
</dbReference>
<dbReference type="InterPro" id="IPR014757">
    <property type="entry name" value="Tscrpt_reg_IclR_C"/>
</dbReference>
<dbReference type="InterPro" id="IPR050707">
    <property type="entry name" value="HTH_MetabolicPath_Reg"/>
</dbReference>
<sequence>MDAINDDAIARRARGLDRAFEILDFLRMHRAPLKPNEIATHIGAPRSSVYELVNVLLRNGILEYTDSEKRVYLGRKLYLLGAAYEDQFDFMAECDKVLERIATETRETAQFCMLDGNKYTVVRMREGARPFRISSDVGHRVPIPWTASGRLLVAHMSDNEIIDFIPKEDFLLPNAQWLEPAVFIREVREAEAAGEFTFNSIVDSFTHCFAVPIKDDTGRHSATICLVAPREDGIRNRAHYLAVLKEHAEALGALQLSSRRSAANHPARPGP</sequence>
<dbReference type="InterPro" id="IPR029016">
    <property type="entry name" value="GAF-like_dom_sf"/>
</dbReference>
<evidence type="ECO:0000256" key="1">
    <source>
        <dbReference type="ARBA" id="ARBA00023015"/>
    </source>
</evidence>
<dbReference type="RefSeq" id="WP_349960684.1">
    <property type="nucleotide sequence ID" value="NZ_CP157961.1"/>
</dbReference>
<accession>A0AAU7S0W1</accession>
<dbReference type="PANTHER" id="PTHR30136:SF35">
    <property type="entry name" value="HTH-TYPE TRANSCRIPTIONAL REGULATOR RV1719"/>
    <property type="match status" value="1"/>
</dbReference>
<dbReference type="InterPro" id="IPR005471">
    <property type="entry name" value="Tscrpt_reg_IclR_N"/>
</dbReference>
<evidence type="ECO:0000259" key="5">
    <source>
        <dbReference type="PROSITE" id="PS51078"/>
    </source>
</evidence>
<dbReference type="PANTHER" id="PTHR30136">
    <property type="entry name" value="HELIX-TURN-HELIX TRANSCRIPTIONAL REGULATOR, ICLR FAMILY"/>
    <property type="match status" value="1"/>
</dbReference>
<dbReference type="PROSITE" id="PS51077">
    <property type="entry name" value="HTH_ICLR"/>
    <property type="match status" value="1"/>
</dbReference>
<keyword evidence="2" id="KW-0238">DNA-binding</keyword>
<gene>
    <name evidence="6" type="ORF">ABM479_21545</name>
</gene>
<keyword evidence="6" id="KW-0614">Plasmid</keyword>
<reference evidence="6" key="1">
    <citation type="submission" date="2024-06" db="EMBL/GenBank/DDBJ databases">
        <authorList>
            <person name="Li T."/>
            <person name="Gao R."/>
        </authorList>
    </citation>
    <scope>NUCLEOTIDE SEQUENCE</scope>
    <source>
        <strain evidence="6">ZPR3</strain>
        <plasmid evidence="6">unnamed1</plasmid>
    </source>
</reference>
<organism evidence="6">
    <name type="scientific">Rhizobium sp. ZPR3</name>
    <dbReference type="NCBI Taxonomy" id="3158967"/>
    <lineage>
        <taxon>Bacteria</taxon>
        <taxon>Pseudomonadati</taxon>
        <taxon>Pseudomonadota</taxon>
        <taxon>Alphaproteobacteria</taxon>
        <taxon>Hyphomicrobiales</taxon>
        <taxon>Rhizobiaceae</taxon>
        <taxon>Rhizobium/Agrobacterium group</taxon>
        <taxon>Rhizobium</taxon>
    </lineage>
</organism>
<dbReference type="AlphaFoldDB" id="A0AAU7S0W1"/>
<dbReference type="SMART" id="SM00346">
    <property type="entry name" value="HTH_ICLR"/>
    <property type="match status" value="1"/>
</dbReference>
<evidence type="ECO:0000256" key="3">
    <source>
        <dbReference type="ARBA" id="ARBA00023163"/>
    </source>
</evidence>
<dbReference type="EMBL" id="CP157961">
    <property type="protein sequence ID" value="XBT96120.1"/>
    <property type="molecule type" value="Genomic_DNA"/>
</dbReference>
<dbReference type="GO" id="GO:0003677">
    <property type="term" value="F:DNA binding"/>
    <property type="evidence" value="ECO:0007669"/>
    <property type="project" value="UniProtKB-KW"/>
</dbReference>
<feature type="domain" description="IclR-ED" evidence="5">
    <location>
        <begin position="76"/>
        <end position="257"/>
    </location>
</feature>
<dbReference type="PROSITE" id="PS51078">
    <property type="entry name" value="ICLR_ED"/>
    <property type="match status" value="1"/>
</dbReference>
<dbReference type="InterPro" id="IPR036390">
    <property type="entry name" value="WH_DNA-bd_sf"/>
</dbReference>
<proteinExistence type="predicted"/>
<evidence type="ECO:0000313" key="6">
    <source>
        <dbReference type="EMBL" id="XBT96120.1"/>
    </source>
</evidence>
<dbReference type="SUPFAM" id="SSF46785">
    <property type="entry name" value="Winged helix' DNA-binding domain"/>
    <property type="match status" value="1"/>
</dbReference>
<feature type="domain" description="HTH iclR-type" evidence="4">
    <location>
        <begin position="13"/>
        <end position="75"/>
    </location>
</feature>
<dbReference type="Gene3D" id="1.10.10.10">
    <property type="entry name" value="Winged helix-like DNA-binding domain superfamily/Winged helix DNA-binding domain"/>
    <property type="match status" value="1"/>
</dbReference>